<dbReference type="InParanoid" id="A0A067MSV8"/>
<protein>
    <submittedName>
        <fullName evidence="1">Uncharacterized protein</fullName>
    </submittedName>
</protein>
<dbReference type="InterPro" id="IPR027796">
    <property type="entry name" value="OTT_1508_deam-like"/>
</dbReference>
<organism evidence="1 2">
    <name type="scientific">Botryobasidium botryosum (strain FD-172 SS1)</name>
    <dbReference type="NCBI Taxonomy" id="930990"/>
    <lineage>
        <taxon>Eukaryota</taxon>
        <taxon>Fungi</taxon>
        <taxon>Dikarya</taxon>
        <taxon>Basidiomycota</taxon>
        <taxon>Agaricomycotina</taxon>
        <taxon>Agaricomycetes</taxon>
        <taxon>Cantharellales</taxon>
        <taxon>Botryobasidiaceae</taxon>
        <taxon>Botryobasidium</taxon>
    </lineage>
</organism>
<accession>A0A067MSV8</accession>
<dbReference type="STRING" id="930990.A0A067MSV8"/>
<reference evidence="2" key="1">
    <citation type="journal article" date="2014" name="Proc. Natl. Acad. Sci. U.S.A.">
        <title>Extensive sampling of basidiomycete genomes demonstrates inadequacy of the white-rot/brown-rot paradigm for wood decay fungi.</title>
        <authorList>
            <person name="Riley R."/>
            <person name="Salamov A.A."/>
            <person name="Brown D.W."/>
            <person name="Nagy L.G."/>
            <person name="Floudas D."/>
            <person name="Held B.W."/>
            <person name="Levasseur A."/>
            <person name="Lombard V."/>
            <person name="Morin E."/>
            <person name="Otillar R."/>
            <person name="Lindquist E.A."/>
            <person name="Sun H."/>
            <person name="LaButti K.M."/>
            <person name="Schmutz J."/>
            <person name="Jabbour D."/>
            <person name="Luo H."/>
            <person name="Baker S.E."/>
            <person name="Pisabarro A.G."/>
            <person name="Walton J.D."/>
            <person name="Blanchette R.A."/>
            <person name="Henrissat B."/>
            <person name="Martin F."/>
            <person name="Cullen D."/>
            <person name="Hibbett D.S."/>
            <person name="Grigoriev I.V."/>
        </authorList>
    </citation>
    <scope>NUCLEOTIDE SEQUENCE [LARGE SCALE GENOMIC DNA]</scope>
    <source>
        <strain evidence="2">FD-172 SS1</strain>
    </source>
</reference>
<dbReference type="Proteomes" id="UP000027195">
    <property type="component" value="Unassembled WGS sequence"/>
</dbReference>
<dbReference type="Pfam" id="PF14441">
    <property type="entry name" value="OTT_1508_deam"/>
    <property type="match status" value="1"/>
</dbReference>
<evidence type="ECO:0000313" key="1">
    <source>
        <dbReference type="EMBL" id="KDQ17785.1"/>
    </source>
</evidence>
<name>A0A067MSV8_BOTB1</name>
<keyword evidence="2" id="KW-1185">Reference proteome</keyword>
<dbReference type="EMBL" id="KL198023">
    <property type="protein sequence ID" value="KDQ17785.1"/>
    <property type="molecule type" value="Genomic_DNA"/>
</dbReference>
<evidence type="ECO:0000313" key="2">
    <source>
        <dbReference type="Proteomes" id="UP000027195"/>
    </source>
</evidence>
<dbReference type="AlphaFoldDB" id="A0A067MSV8"/>
<dbReference type="HOGENOM" id="CLU_1085824_0_0_1"/>
<sequence>MLHLFPKKIGRGGRDIQFAPHRCIAKLLSLHEHLKSIIRTARSRRLSAYLRQSTLKVICVAPHASEGVQVPTTEDIQAAIRENIDIPPSDDKYETLIGQLSRNTTFIPSALCNVKANAHYECAMLAYHLQHPDTFPLRYIGTSKPLCFACQTLFKLYNQHARNFNQRPFYFKEMNWKLRPGWVSVDFKADGDGVPQSAIDLLDRIREDMVAEIKVWVQTHVRHKAKVTQEGEAKCKALLATMAARIKEAKLQRCAQMAKGSDASE</sequence>
<proteinExistence type="predicted"/>
<gene>
    <name evidence="1" type="ORF">BOTBODRAFT_583203</name>
</gene>
<dbReference type="OrthoDB" id="4851849at2759"/>